<evidence type="ECO:0000313" key="2">
    <source>
        <dbReference type="Proteomes" id="UP000325579"/>
    </source>
</evidence>
<evidence type="ECO:0000313" key="1">
    <source>
        <dbReference type="EMBL" id="KAE8406133.1"/>
    </source>
</evidence>
<dbReference type="EMBL" id="ML736755">
    <property type="protein sequence ID" value="KAE8406133.1"/>
    <property type="molecule type" value="Genomic_DNA"/>
</dbReference>
<dbReference type="Proteomes" id="UP000325579">
    <property type="component" value="Unassembled WGS sequence"/>
</dbReference>
<dbReference type="AlphaFoldDB" id="A0A5N7DJE7"/>
<proteinExistence type="predicted"/>
<dbReference type="RefSeq" id="XP_031943452.1">
    <property type="nucleotide sequence ID" value="XM_032091045.1"/>
</dbReference>
<gene>
    <name evidence="1" type="ORF">BDV37DRAFT_67784</name>
</gene>
<reference evidence="1 2" key="1">
    <citation type="submission" date="2019-04" db="EMBL/GenBank/DDBJ databases">
        <authorList>
            <consortium name="DOE Joint Genome Institute"/>
            <person name="Mondo S."/>
            <person name="Kjaerbolling I."/>
            <person name="Vesth T."/>
            <person name="Frisvad J.C."/>
            <person name="Nybo J.L."/>
            <person name="Theobald S."/>
            <person name="Kildgaard S."/>
            <person name="Isbrandt T."/>
            <person name="Kuo A."/>
            <person name="Sato A."/>
            <person name="Lyhne E.K."/>
            <person name="Kogle M.E."/>
            <person name="Wiebenga A."/>
            <person name="Kun R.S."/>
            <person name="Lubbers R.J."/>
            <person name="Makela M.R."/>
            <person name="Barry K."/>
            <person name="Chovatia M."/>
            <person name="Clum A."/>
            <person name="Daum C."/>
            <person name="Haridas S."/>
            <person name="He G."/>
            <person name="LaButti K."/>
            <person name="Lipzen A."/>
            <person name="Riley R."/>
            <person name="Salamov A."/>
            <person name="Simmons B.A."/>
            <person name="Magnuson J.K."/>
            <person name="Henrissat B."/>
            <person name="Mortensen U.H."/>
            <person name="Larsen T.O."/>
            <person name="Devries R.P."/>
            <person name="Grigoriev I.V."/>
            <person name="Machida M."/>
            <person name="Baker S.E."/>
            <person name="Andersen M.R."/>
            <person name="Cantor M.N."/>
            <person name="Hua S.X."/>
        </authorList>
    </citation>
    <scope>NUCLEOTIDE SEQUENCE [LARGE SCALE GENOMIC DNA]</scope>
    <source>
        <strain evidence="1 2">CBS 119388</strain>
    </source>
</reference>
<name>A0A5N7DJE7_9EURO</name>
<organism evidence="1 2">
    <name type="scientific">Aspergillus pseudonomiae</name>
    <dbReference type="NCBI Taxonomy" id="1506151"/>
    <lineage>
        <taxon>Eukaryota</taxon>
        <taxon>Fungi</taxon>
        <taxon>Dikarya</taxon>
        <taxon>Ascomycota</taxon>
        <taxon>Pezizomycotina</taxon>
        <taxon>Eurotiomycetes</taxon>
        <taxon>Eurotiomycetidae</taxon>
        <taxon>Eurotiales</taxon>
        <taxon>Aspergillaceae</taxon>
        <taxon>Aspergillus</taxon>
        <taxon>Aspergillus subgen. Circumdati</taxon>
    </lineage>
</organism>
<dbReference type="GeneID" id="43675736"/>
<keyword evidence="2" id="KW-1185">Reference proteome</keyword>
<accession>A0A5N7DJE7</accession>
<protein>
    <submittedName>
        <fullName evidence="1">Uncharacterized protein</fullName>
    </submittedName>
</protein>
<sequence length="125" mass="14024">MLIRAQYYLIYSKSLNLGGWSKKSLKSFRLGELLRESHLVVVLRHTLFGCCFGLYNFLPTIGKLLTESSGQEAPERVYGLGFKWSMMAPQYHNTTVVIAAAHPNVQTGGGTWNRWFLSDIALLAA</sequence>